<evidence type="ECO:0000256" key="1">
    <source>
        <dbReference type="SAM" id="MobiDB-lite"/>
    </source>
</evidence>
<feature type="compositionally biased region" description="Low complexity" evidence="1">
    <location>
        <begin position="38"/>
        <end position="68"/>
    </location>
</feature>
<dbReference type="HOGENOM" id="CLU_065810_2_0_9"/>
<accession>G9WG12</accession>
<dbReference type="AlphaFoldDB" id="G9WG12"/>
<feature type="region of interest" description="Disordered" evidence="1">
    <location>
        <begin position="38"/>
        <end position="73"/>
    </location>
</feature>
<dbReference type="eggNOG" id="COG3976">
    <property type="taxonomic scope" value="Bacteria"/>
</dbReference>
<protein>
    <recommendedName>
        <fullName evidence="3">FMN-binding domain-containing protein</fullName>
    </recommendedName>
</protein>
<proteinExistence type="predicted"/>
<organism evidence="4 5">
    <name type="scientific">Oenococcus kitaharae DSM 17330</name>
    <dbReference type="NCBI Taxonomy" id="1045004"/>
    <lineage>
        <taxon>Bacteria</taxon>
        <taxon>Bacillati</taxon>
        <taxon>Bacillota</taxon>
        <taxon>Bacilli</taxon>
        <taxon>Lactobacillales</taxon>
        <taxon>Lactobacillaceae</taxon>
        <taxon>Oenococcus</taxon>
    </lineage>
</organism>
<keyword evidence="2" id="KW-0472">Membrane</keyword>
<feature type="domain" description="FMN-binding" evidence="3">
    <location>
        <begin position="82"/>
        <end position="159"/>
    </location>
</feature>
<dbReference type="InterPro" id="IPR007329">
    <property type="entry name" value="FMN-bd"/>
</dbReference>
<dbReference type="GO" id="GO:0016020">
    <property type="term" value="C:membrane"/>
    <property type="evidence" value="ECO:0007669"/>
    <property type="project" value="InterPro"/>
</dbReference>
<gene>
    <name evidence="4" type="ORF">OKIT_1509</name>
</gene>
<sequence>MLKKLTAFIISIVLAFAIAIDGYLLFFKKADPRTVTTQANTNSQAAPAASSSISSASSGSAAPSSSGAYRDGSYTGSAVRIRWGRVRVRVLIKNGKIASVSTLEYPNTNPHDQRVSQIALPTYESESVQANSSKIQAVSGATETWQGFTKSLQNALNQSKG</sequence>
<dbReference type="EMBL" id="AFVZ01000001">
    <property type="protein sequence ID" value="EHN59590.1"/>
    <property type="molecule type" value="Genomic_DNA"/>
</dbReference>
<dbReference type="Proteomes" id="UP000004959">
    <property type="component" value="Chromosome"/>
</dbReference>
<keyword evidence="2" id="KW-1133">Transmembrane helix</keyword>
<evidence type="ECO:0000256" key="2">
    <source>
        <dbReference type="SAM" id="Phobius"/>
    </source>
</evidence>
<evidence type="ECO:0000313" key="5">
    <source>
        <dbReference type="Proteomes" id="UP000004959"/>
    </source>
</evidence>
<keyword evidence="5" id="KW-1185">Reference proteome</keyword>
<dbReference type="STRING" id="336988.NT96_01195"/>
<dbReference type="Gene3D" id="3.90.1010.20">
    <property type="match status" value="1"/>
</dbReference>
<dbReference type="SMART" id="SM00900">
    <property type="entry name" value="FMN_bind"/>
    <property type="match status" value="1"/>
</dbReference>
<keyword evidence="2" id="KW-0812">Transmembrane</keyword>
<evidence type="ECO:0000313" key="4">
    <source>
        <dbReference type="EMBL" id="EHN59590.1"/>
    </source>
</evidence>
<evidence type="ECO:0000259" key="3">
    <source>
        <dbReference type="SMART" id="SM00900"/>
    </source>
</evidence>
<dbReference type="GO" id="GO:0010181">
    <property type="term" value="F:FMN binding"/>
    <property type="evidence" value="ECO:0007669"/>
    <property type="project" value="InterPro"/>
</dbReference>
<dbReference type="OrthoDB" id="8099475at2"/>
<dbReference type="Pfam" id="PF04205">
    <property type="entry name" value="FMN_bind"/>
    <property type="match status" value="1"/>
</dbReference>
<reference evidence="4 5" key="1">
    <citation type="journal article" date="2012" name="PLoS ONE">
        <title>Functional divergence in the genus oenococcus as predicted by genome sequencing of the newly-described species, Oenococcus kitaharae.</title>
        <authorList>
            <person name="Borneman A.R."/>
            <person name="McCarthy J.M."/>
            <person name="Chambers P.J."/>
            <person name="Bartowsky E.J."/>
        </authorList>
    </citation>
    <scope>NUCLEOTIDE SEQUENCE [LARGE SCALE GENOMIC DNA]</scope>
    <source>
        <strain evidence="5">DSM17330</strain>
    </source>
</reference>
<dbReference type="RefSeq" id="WP_007746588.1">
    <property type="nucleotide sequence ID" value="NZ_CM001398.1"/>
</dbReference>
<feature type="transmembrane region" description="Helical" evidence="2">
    <location>
        <begin position="6"/>
        <end position="26"/>
    </location>
</feature>
<dbReference type="PATRIC" id="fig|1045004.4.peg.1483"/>
<comment type="caution">
    <text evidence="4">The sequence shown here is derived from an EMBL/GenBank/DDBJ whole genome shotgun (WGS) entry which is preliminary data.</text>
</comment>
<name>G9WG12_9LACO</name>